<evidence type="ECO:0000256" key="6">
    <source>
        <dbReference type="ARBA" id="ARBA00049654"/>
    </source>
</evidence>
<dbReference type="InterPro" id="IPR007529">
    <property type="entry name" value="Znf_HIT"/>
</dbReference>
<dbReference type="Gene3D" id="3.30.60.190">
    <property type="match status" value="1"/>
</dbReference>
<name>A0AAV6W6V1_9LAMI</name>
<keyword evidence="10" id="KW-1185">Reference proteome</keyword>
<keyword evidence="2" id="KW-0479">Metal-binding</keyword>
<reference evidence="9" key="1">
    <citation type="submission" date="2019-10" db="EMBL/GenBank/DDBJ databases">
        <authorList>
            <person name="Zhang R."/>
            <person name="Pan Y."/>
            <person name="Wang J."/>
            <person name="Ma R."/>
            <person name="Yu S."/>
        </authorList>
    </citation>
    <scope>NUCLEOTIDE SEQUENCE</scope>
    <source>
        <strain evidence="9">LA-IB0</strain>
        <tissue evidence="9">Leaf</tissue>
    </source>
</reference>
<comment type="caution">
    <text evidence="9">The sequence shown here is derived from an EMBL/GenBank/DDBJ whole genome shotgun (WGS) entry which is preliminary data.</text>
</comment>
<feature type="domain" description="HIT-type" evidence="8">
    <location>
        <begin position="12"/>
        <end position="46"/>
    </location>
</feature>
<dbReference type="CDD" id="cd23023">
    <property type="entry name" value="zf-HIT_BCD1"/>
    <property type="match status" value="1"/>
</dbReference>
<evidence type="ECO:0000256" key="4">
    <source>
        <dbReference type="ARBA" id="ARBA00022833"/>
    </source>
</evidence>
<keyword evidence="3 7" id="KW-0863">Zinc-finger</keyword>
<evidence type="ECO:0000256" key="1">
    <source>
        <dbReference type="ARBA" id="ARBA00022553"/>
    </source>
</evidence>
<dbReference type="InterPro" id="IPR051639">
    <property type="entry name" value="BCD1"/>
</dbReference>
<evidence type="ECO:0000256" key="7">
    <source>
        <dbReference type="PROSITE-ProRule" id="PRU00453"/>
    </source>
</evidence>
<evidence type="ECO:0000313" key="10">
    <source>
        <dbReference type="Proteomes" id="UP000826271"/>
    </source>
</evidence>
<comment type="function">
    <text evidence="5">Required for box C/D snoRNAs accumulation involved in snoRNA processing, snoRNA transport to the nucleolus and ribosome biogenesis.</text>
</comment>
<keyword evidence="1" id="KW-0597">Phosphoprotein</keyword>
<protein>
    <recommendedName>
        <fullName evidence="8">HIT-type domain-containing protein</fullName>
    </recommendedName>
</protein>
<dbReference type="PROSITE" id="PS51083">
    <property type="entry name" value="ZF_HIT"/>
    <property type="match status" value="1"/>
</dbReference>
<evidence type="ECO:0000259" key="8">
    <source>
        <dbReference type="PROSITE" id="PS51083"/>
    </source>
</evidence>
<sequence>MAEKANQQPNLCAECKCNASKYKCPGCELRSCSLPCVNSHKLRTGCTGKRPTTNFVPISQFDDNLLLSDYNMLEDVKRIADSAQRVRVKLCGYSNFKLARHLKSLRSAAASRRTRLLFLPNGMSKRDTNRTYYNNMKKFISWTIEWQFHSTDVVLVDHGVNENATLSSVIENHLKPGPWKHPLRQFCDQNLDSLKFFIRTYPKGSKSPSHLLDIKAPIREQLANIVILEYPVIHVFLPSHPYDFKVINDSNPNKACINKPSHDDYPSPKGVTFKEEEIEDGESPESQVLDLMNHANKKRETEKESEDSDLGPFVKRVKRAGSLSNSDTPETTTEDNIRNKSCIEQLVAIGDIDFDFGTGLMDMYSDLGNNPDDFLDFDGILCGQKDLEGGGLLMDEELEEGEIA</sequence>
<accession>A0AAV6W6V1</accession>
<dbReference type="GO" id="GO:0008270">
    <property type="term" value="F:zinc ion binding"/>
    <property type="evidence" value="ECO:0007669"/>
    <property type="project" value="UniProtKB-UniRule"/>
</dbReference>
<dbReference type="GO" id="GO:0000463">
    <property type="term" value="P:maturation of LSU-rRNA from tricistronic rRNA transcript (SSU-rRNA, 5.8S rRNA, LSU-rRNA)"/>
    <property type="evidence" value="ECO:0007669"/>
    <property type="project" value="TreeGrafter"/>
</dbReference>
<dbReference type="PANTHER" id="PTHR13483">
    <property type="entry name" value="BOX C_D SNORNA PROTEIN 1-RELATED"/>
    <property type="match status" value="1"/>
</dbReference>
<gene>
    <name evidence="9" type="ORF">BUALT_Bualt19G0036300</name>
</gene>
<evidence type="ECO:0000256" key="3">
    <source>
        <dbReference type="ARBA" id="ARBA00022771"/>
    </source>
</evidence>
<dbReference type="GO" id="GO:0005634">
    <property type="term" value="C:nucleus"/>
    <property type="evidence" value="ECO:0007669"/>
    <property type="project" value="TreeGrafter"/>
</dbReference>
<dbReference type="EMBL" id="WHWC01000019">
    <property type="protein sequence ID" value="KAG8363571.1"/>
    <property type="molecule type" value="Genomic_DNA"/>
</dbReference>
<proteinExistence type="inferred from homology"/>
<dbReference type="Pfam" id="PF04438">
    <property type="entry name" value="zf-HIT"/>
    <property type="match status" value="1"/>
</dbReference>
<dbReference type="GO" id="GO:0000492">
    <property type="term" value="P:box C/D snoRNP assembly"/>
    <property type="evidence" value="ECO:0007669"/>
    <property type="project" value="TreeGrafter"/>
</dbReference>
<dbReference type="Proteomes" id="UP000826271">
    <property type="component" value="Unassembled WGS sequence"/>
</dbReference>
<keyword evidence="4" id="KW-0862">Zinc</keyword>
<dbReference type="PANTHER" id="PTHR13483:SF3">
    <property type="entry name" value="BOX C_D SNORNA PROTEIN 1"/>
    <property type="match status" value="1"/>
</dbReference>
<evidence type="ECO:0000256" key="2">
    <source>
        <dbReference type="ARBA" id="ARBA00022723"/>
    </source>
</evidence>
<dbReference type="AlphaFoldDB" id="A0AAV6W6V1"/>
<dbReference type="SUPFAM" id="SSF144232">
    <property type="entry name" value="HIT/MYND zinc finger-like"/>
    <property type="match status" value="1"/>
</dbReference>
<organism evidence="9 10">
    <name type="scientific">Buddleja alternifolia</name>
    <dbReference type="NCBI Taxonomy" id="168488"/>
    <lineage>
        <taxon>Eukaryota</taxon>
        <taxon>Viridiplantae</taxon>
        <taxon>Streptophyta</taxon>
        <taxon>Embryophyta</taxon>
        <taxon>Tracheophyta</taxon>
        <taxon>Spermatophyta</taxon>
        <taxon>Magnoliopsida</taxon>
        <taxon>eudicotyledons</taxon>
        <taxon>Gunneridae</taxon>
        <taxon>Pentapetalae</taxon>
        <taxon>asterids</taxon>
        <taxon>lamiids</taxon>
        <taxon>Lamiales</taxon>
        <taxon>Scrophulariaceae</taxon>
        <taxon>Buddlejeae</taxon>
        <taxon>Buddleja</taxon>
    </lineage>
</organism>
<dbReference type="GO" id="GO:0048254">
    <property type="term" value="P:snoRNA localization"/>
    <property type="evidence" value="ECO:0007669"/>
    <property type="project" value="TreeGrafter"/>
</dbReference>
<dbReference type="GO" id="GO:0070761">
    <property type="term" value="C:pre-snoRNP complex"/>
    <property type="evidence" value="ECO:0007669"/>
    <property type="project" value="TreeGrafter"/>
</dbReference>
<evidence type="ECO:0000313" key="9">
    <source>
        <dbReference type="EMBL" id="KAG8363571.1"/>
    </source>
</evidence>
<dbReference type="Pfam" id="PF25790">
    <property type="entry name" value="BCD1"/>
    <property type="match status" value="1"/>
</dbReference>
<evidence type="ECO:0000256" key="5">
    <source>
        <dbReference type="ARBA" id="ARBA00049598"/>
    </source>
</evidence>
<dbReference type="InterPro" id="IPR057721">
    <property type="entry name" value="BCD1_alpha/beta"/>
</dbReference>
<comment type="similarity">
    <text evidence="6">Belongs to the BCD1 family.</text>
</comment>